<evidence type="ECO:0000256" key="3">
    <source>
        <dbReference type="ARBA" id="ARBA00022723"/>
    </source>
</evidence>
<feature type="domain" description="C2H2-type" evidence="13">
    <location>
        <begin position="106"/>
        <end position="133"/>
    </location>
</feature>
<dbReference type="Proteomes" id="UP000314982">
    <property type="component" value="Unassembled WGS sequence"/>
</dbReference>
<organism evidence="14 15">
    <name type="scientific">Hucho hucho</name>
    <name type="common">huchen</name>
    <dbReference type="NCBI Taxonomy" id="62062"/>
    <lineage>
        <taxon>Eukaryota</taxon>
        <taxon>Metazoa</taxon>
        <taxon>Chordata</taxon>
        <taxon>Craniata</taxon>
        <taxon>Vertebrata</taxon>
        <taxon>Euteleostomi</taxon>
        <taxon>Actinopterygii</taxon>
        <taxon>Neopterygii</taxon>
        <taxon>Teleostei</taxon>
        <taxon>Protacanthopterygii</taxon>
        <taxon>Salmoniformes</taxon>
        <taxon>Salmonidae</taxon>
        <taxon>Salmoninae</taxon>
        <taxon>Hucho</taxon>
    </lineage>
</organism>
<evidence type="ECO:0000256" key="6">
    <source>
        <dbReference type="ARBA" id="ARBA00022833"/>
    </source>
</evidence>
<proteinExistence type="predicted"/>
<dbReference type="Gene3D" id="3.30.160.60">
    <property type="entry name" value="Classic Zinc Finger"/>
    <property type="match status" value="3"/>
</dbReference>
<dbReference type="InterPro" id="IPR036236">
    <property type="entry name" value="Znf_C2H2_sf"/>
</dbReference>
<evidence type="ECO:0000256" key="8">
    <source>
        <dbReference type="ARBA" id="ARBA00023125"/>
    </source>
</evidence>
<dbReference type="GO" id="GO:0003677">
    <property type="term" value="F:DNA binding"/>
    <property type="evidence" value="ECO:0007669"/>
    <property type="project" value="UniProtKB-KW"/>
</dbReference>
<keyword evidence="8" id="KW-0238">DNA-binding</keyword>
<dbReference type="STRING" id="62062.ENSHHUP00000003616"/>
<evidence type="ECO:0000256" key="7">
    <source>
        <dbReference type="ARBA" id="ARBA00023015"/>
    </source>
</evidence>
<dbReference type="GO" id="GO:0005634">
    <property type="term" value="C:nucleus"/>
    <property type="evidence" value="ECO:0007669"/>
    <property type="project" value="UniProtKB-SubCell"/>
</dbReference>
<comment type="function">
    <text evidence="1">May be involved in transcriptional regulation.</text>
</comment>
<dbReference type="PANTHER" id="PTHR24394:SF29">
    <property type="entry name" value="MYONEURIN"/>
    <property type="match status" value="1"/>
</dbReference>
<dbReference type="AlphaFoldDB" id="A0A4W5JV02"/>
<evidence type="ECO:0000256" key="1">
    <source>
        <dbReference type="ARBA" id="ARBA00003767"/>
    </source>
</evidence>
<keyword evidence="3" id="KW-0479">Metal-binding</keyword>
<dbReference type="GO" id="GO:0000981">
    <property type="term" value="F:DNA-binding transcription factor activity, RNA polymerase II-specific"/>
    <property type="evidence" value="ECO:0007669"/>
    <property type="project" value="TreeGrafter"/>
</dbReference>
<evidence type="ECO:0000256" key="4">
    <source>
        <dbReference type="ARBA" id="ARBA00022737"/>
    </source>
</evidence>
<evidence type="ECO:0000256" key="10">
    <source>
        <dbReference type="ARBA" id="ARBA00023242"/>
    </source>
</evidence>
<reference evidence="15" key="1">
    <citation type="submission" date="2018-06" db="EMBL/GenBank/DDBJ databases">
        <title>Genome assembly of Danube salmon.</title>
        <authorList>
            <person name="Macqueen D.J."/>
            <person name="Gundappa M.K."/>
        </authorList>
    </citation>
    <scope>NUCLEOTIDE SEQUENCE [LARGE SCALE GENOMIC DNA]</scope>
</reference>
<protein>
    <recommendedName>
        <fullName evidence="13">C2H2-type domain-containing protein</fullName>
    </recommendedName>
</protein>
<evidence type="ECO:0000256" key="12">
    <source>
        <dbReference type="SAM" id="MobiDB-lite"/>
    </source>
</evidence>
<keyword evidence="10" id="KW-0539">Nucleus</keyword>
<keyword evidence="5 11" id="KW-0863">Zinc-finger</keyword>
<dbReference type="FunFam" id="3.30.160.60:FF:000100">
    <property type="entry name" value="Zinc finger 45-like"/>
    <property type="match status" value="1"/>
</dbReference>
<dbReference type="FunFam" id="3.30.160.60:FF:000097">
    <property type="entry name" value="Zinc finger protein"/>
    <property type="match status" value="1"/>
</dbReference>
<keyword evidence="15" id="KW-1185">Reference proteome</keyword>
<evidence type="ECO:0000313" key="14">
    <source>
        <dbReference type="Ensembl" id="ENSHHUP00000003616.1"/>
    </source>
</evidence>
<dbReference type="GeneTree" id="ENSGT01150000286934"/>
<accession>A0A4W5JV02</accession>
<evidence type="ECO:0000256" key="2">
    <source>
        <dbReference type="ARBA" id="ARBA00004123"/>
    </source>
</evidence>
<keyword evidence="4" id="KW-0677">Repeat</keyword>
<evidence type="ECO:0000313" key="15">
    <source>
        <dbReference type="Proteomes" id="UP000314982"/>
    </source>
</evidence>
<reference evidence="14" key="2">
    <citation type="submission" date="2025-08" db="UniProtKB">
        <authorList>
            <consortium name="Ensembl"/>
        </authorList>
    </citation>
    <scope>IDENTIFICATION</scope>
</reference>
<evidence type="ECO:0000256" key="11">
    <source>
        <dbReference type="PROSITE-ProRule" id="PRU00042"/>
    </source>
</evidence>
<dbReference type="SUPFAM" id="SSF57667">
    <property type="entry name" value="beta-beta-alpha zinc fingers"/>
    <property type="match status" value="2"/>
</dbReference>
<reference evidence="14" key="3">
    <citation type="submission" date="2025-09" db="UniProtKB">
        <authorList>
            <consortium name="Ensembl"/>
        </authorList>
    </citation>
    <scope>IDENTIFICATION</scope>
</reference>
<keyword evidence="6" id="KW-0862">Zinc</keyword>
<keyword evidence="7" id="KW-0805">Transcription regulation</keyword>
<dbReference type="PANTHER" id="PTHR24394">
    <property type="entry name" value="ZINC FINGER PROTEIN"/>
    <property type="match status" value="1"/>
</dbReference>
<name>A0A4W5JV02_9TELE</name>
<sequence>INICLNTVTNIHRKHLKSYNVSANVVYQATEVADEASCPLDETSHQQHRLKDAHRHLLTGVGERRDYRGSSGEPQQPHDADEAEKSLSRSEHLKKHQQRPTGKRTHCCSDCGKRFTCSSAIRIHQRIHTGEKPYSCTQCGMSFPTSSSLTVHQRIHTGEKPYSCDQCGKS</sequence>
<dbReference type="PROSITE" id="PS50157">
    <property type="entry name" value="ZINC_FINGER_C2H2_2"/>
    <property type="match status" value="2"/>
</dbReference>
<dbReference type="Pfam" id="PF00096">
    <property type="entry name" value="zf-C2H2"/>
    <property type="match status" value="1"/>
</dbReference>
<feature type="region of interest" description="Disordered" evidence="12">
    <location>
        <begin position="64"/>
        <end position="106"/>
    </location>
</feature>
<dbReference type="FunFam" id="3.30.160.60:FF:002343">
    <property type="entry name" value="Zinc finger protein 33A"/>
    <property type="match status" value="1"/>
</dbReference>
<dbReference type="Ensembl" id="ENSHHUT00000003742.1">
    <property type="protein sequence ID" value="ENSHHUP00000003616.1"/>
    <property type="gene ID" value="ENSHHUG00000002284.1"/>
</dbReference>
<keyword evidence="9" id="KW-0804">Transcription</keyword>
<dbReference type="SMART" id="SM00355">
    <property type="entry name" value="ZnF_C2H2"/>
    <property type="match status" value="2"/>
</dbReference>
<dbReference type="PROSITE" id="PS00028">
    <property type="entry name" value="ZINC_FINGER_C2H2_1"/>
    <property type="match status" value="2"/>
</dbReference>
<feature type="domain" description="C2H2-type" evidence="13">
    <location>
        <begin position="134"/>
        <end position="161"/>
    </location>
</feature>
<dbReference type="GO" id="GO:0008270">
    <property type="term" value="F:zinc ion binding"/>
    <property type="evidence" value="ECO:0007669"/>
    <property type="project" value="UniProtKB-KW"/>
</dbReference>
<feature type="compositionally biased region" description="Basic residues" evidence="12">
    <location>
        <begin position="92"/>
        <end position="106"/>
    </location>
</feature>
<evidence type="ECO:0000256" key="5">
    <source>
        <dbReference type="ARBA" id="ARBA00022771"/>
    </source>
</evidence>
<evidence type="ECO:0000256" key="9">
    <source>
        <dbReference type="ARBA" id="ARBA00023163"/>
    </source>
</evidence>
<feature type="compositionally biased region" description="Basic and acidic residues" evidence="12">
    <location>
        <begin position="76"/>
        <end position="91"/>
    </location>
</feature>
<dbReference type="InterPro" id="IPR013087">
    <property type="entry name" value="Znf_C2H2_type"/>
</dbReference>
<comment type="subcellular location">
    <subcellularLocation>
        <location evidence="2">Nucleus</location>
    </subcellularLocation>
</comment>
<evidence type="ECO:0000259" key="13">
    <source>
        <dbReference type="PROSITE" id="PS50157"/>
    </source>
</evidence>